<accession>A0ABV5GTG4</accession>
<organism evidence="2 3">
    <name type="scientific">Flavobacterium jumunjinense</name>
    <dbReference type="NCBI Taxonomy" id="998845"/>
    <lineage>
        <taxon>Bacteria</taxon>
        <taxon>Pseudomonadati</taxon>
        <taxon>Bacteroidota</taxon>
        <taxon>Flavobacteriia</taxon>
        <taxon>Flavobacteriales</taxon>
        <taxon>Flavobacteriaceae</taxon>
        <taxon>Flavobacterium</taxon>
    </lineage>
</organism>
<evidence type="ECO:0000256" key="1">
    <source>
        <dbReference type="SAM" id="Phobius"/>
    </source>
</evidence>
<proteinExistence type="predicted"/>
<evidence type="ECO:0000313" key="2">
    <source>
        <dbReference type="EMBL" id="MFB9098549.1"/>
    </source>
</evidence>
<feature type="transmembrane region" description="Helical" evidence="1">
    <location>
        <begin position="45"/>
        <end position="68"/>
    </location>
</feature>
<reference evidence="2 3" key="1">
    <citation type="submission" date="2024-09" db="EMBL/GenBank/DDBJ databases">
        <authorList>
            <person name="Sun Q."/>
            <person name="Mori K."/>
        </authorList>
    </citation>
    <scope>NUCLEOTIDE SEQUENCE [LARGE SCALE GENOMIC DNA]</scope>
    <source>
        <strain evidence="2 3">CECT 7955</strain>
    </source>
</reference>
<dbReference type="RefSeq" id="WP_236452744.1">
    <property type="nucleotide sequence ID" value="NZ_CBCSGE010000001.1"/>
</dbReference>
<feature type="transmembrane region" description="Helical" evidence="1">
    <location>
        <begin position="12"/>
        <end position="33"/>
    </location>
</feature>
<name>A0ABV5GTG4_9FLAO</name>
<protein>
    <submittedName>
        <fullName evidence="2">MotA/TolQ/ExbB proton channel family protein</fullName>
    </submittedName>
</protein>
<feature type="transmembrane region" description="Helical" evidence="1">
    <location>
        <begin position="88"/>
        <end position="113"/>
    </location>
</feature>
<dbReference type="EMBL" id="JBHMEY010000094">
    <property type="protein sequence ID" value="MFB9098549.1"/>
    <property type="molecule type" value="Genomic_DNA"/>
</dbReference>
<gene>
    <name evidence="2" type="ORF">ACFFVF_18740</name>
</gene>
<keyword evidence="1" id="KW-0472">Membrane</keyword>
<keyword evidence="3" id="KW-1185">Reference proteome</keyword>
<dbReference type="Proteomes" id="UP001589607">
    <property type="component" value="Unassembled WGS sequence"/>
</dbReference>
<keyword evidence="1" id="KW-1133">Transmembrane helix</keyword>
<sequence length="116" mass="12621">MILDRIYEGGPFFMVPIVFLLIAILLLTIFGILKANKNKKAVSLISSLSLFVLVWGFLGQSIGLIGAFDAIQDMGNISAEILSSGLKISFLPVVFGMFTFLIGRIGIIVLTILDKE</sequence>
<evidence type="ECO:0000313" key="3">
    <source>
        <dbReference type="Proteomes" id="UP001589607"/>
    </source>
</evidence>
<keyword evidence="1" id="KW-0812">Transmembrane</keyword>
<comment type="caution">
    <text evidence="2">The sequence shown here is derived from an EMBL/GenBank/DDBJ whole genome shotgun (WGS) entry which is preliminary data.</text>
</comment>